<keyword evidence="1 4" id="KW-0808">Transferase</keyword>
<dbReference type="RefSeq" id="WP_123040149.1">
    <property type="nucleotide sequence ID" value="NZ_CP033433.1"/>
</dbReference>
<sequence length="167" mass="18893">MVDLLFRELKREDMDVICTFPQSMDELFYMSPRSAYPPTPEDLWQKASERRFPTVVYEAESGSVVAYANLYDWNEEDASCWLGNVVVAPGSRGGGGAAAFLLESMIEQARVKLGAKRLRLYCHNPNTRAMLFYIKHGFAPNGGYKIVEHPHAHRVVVFEMEKSLAEG</sequence>
<dbReference type="InterPro" id="IPR000182">
    <property type="entry name" value="GNAT_dom"/>
</dbReference>
<dbReference type="CDD" id="cd04301">
    <property type="entry name" value="NAT_SF"/>
    <property type="match status" value="1"/>
</dbReference>
<evidence type="ECO:0000256" key="2">
    <source>
        <dbReference type="ARBA" id="ARBA00023315"/>
    </source>
</evidence>
<keyword evidence="5" id="KW-1185">Reference proteome</keyword>
<proteinExistence type="predicted"/>
<evidence type="ECO:0000259" key="3">
    <source>
        <dbReference type="PROSITE" id="PS51186"/>
    </source>
</evidence>
<accession>A0A3G3JX58</accession>
<dbReference type="Gene3D" id="3.40.630.30">
    <property type="match status" value="1"/>
</dbReference>
<name>A0A3G3JX58_9BACL</name>
<feature type="domain" description="N-acetyltransferase" evidence="3">
    <location>
        <begin position="4"/>
        <end position="165"/>
    </location>
</feature>
<dbReference type="InterPro" id="IPR016181">
    <property type="entry name" value="Acyl_CoA_acyltransferase"/>
</dbReference>
<dbReference type="KEGG" id="coh:EAV92_05595"/>
<protein>
    <submittedName>
        <fullName evidence="4">GNAT family N-acetyltransferase</fullName>
    </submittedName>
</protein>
<organism evidence="4 5">
    <name type="scientific">Cohnella candidum</name>
    <dbReference type="NCBI Taxonomy" id="2674991"/>
    <lineage>
        <taxon>Bacteria</taxon>
        <taxon>Bacillati</taxon>
        <taxon>Bacillota</taxon>
        <taxon>Bacilli</taxon>
        <taxon>Bacillales</taxon>
        <taxon>Paenibacillaceae</taxon>
        <taxon>Cohnella</taxon>
    </lineage>
</organism>
<dbReference type="AlphaFoldDB" id="A0A3G3JX58"/>
<evidence type="ECO:0000313" key="4">
    <source>
        <dbReference type="EMBL" id="AYQ72089.1"/>
    </source>
</evidence>
<dbReference type="EMBL" id="CP033433">
    <property type="protein sequence ID" value="AYQ72089.1"/>
    <property type="molecule type" value="Genomic_DNA"/>
</dbReference>
<evidence type="ECO:0000256" key="1">
    <source>
        <dbReference type="ARBA" id="ARBA00022679"/>
    </source>
</evidence>
<keyword evidence="2" id="KW-0012">Acyltransferase</keyword>
<dbReference type="SUPFAM" id="SSF55729">
    <property type="entry name" value="Acyl-CoA N-acyltransferases (Nat)"/>
    <property type="match status" value="1"/>
</dbReference>
<evidence type="ECO:0000313" key="5">
    <source>
        <dbReference type="Proteomes" id="UP000269097"/>
    </source>
</evidence>
<dbReference type="Pfam" id="PF00583">
    <property type="entry name" value="Acetyltransf_1"/>
    <property type="match status" value="1"/>
</dbReference>
<dbReference type="PANTHER" id="PTHR43877:SF2">
    <property type="entry name" value="AMINOALKYLPHOSPHONATE N-ACETYLTRANSFERASE-RELATED"/>
    <property type="match status" value="1"/>
</dbReference>
<dbReference type="Proteomes" id="UP000269097">
    <property type="component" value="Chromosome"/>
</dbReference>
<dbReference type="GO" id="GO:0016747">
    <property type="term" value="F:acyltransferase activity, transferring groups other than amino-acyl groups"/>
    <property type="evidence" value="ECO:0007669"/>
    <property type="project" value="InterPro"/>
</dbReference>
<dbReference type="InterPro" id="IPR050832">
    <property type="entry name" value="Bact_Acetyltransf"/>
</dbReference>
<dbReference type="PROSITE" id="PS51186">
    <property type="entry name" value="GNAT"/>
    <property type="match status" value="1"/>
</dbReference>
<reference evidence="4 5" key="1">
    <citation type="submission" date="2018-10" db="EMBL/GenBank/DDBJ databases">
        <title>Genome Sequence of Cohnella sp.</title>
        <authorList>
            <person name="Srinivasan S."/>
            <person name="Kim M.K."/>
        </authorList>
    </citation>
    <scope>NUCLEOTIDE SEQUENCE [LARGE SCALE GENOMIC DNA]</scope>
    <source>
        <strain evidence="4 5">18JY8-7</strain>
    </source>
</reference>
<gene>
    <name evidence="4" type="ORF">EAV92_05595</name>
</gene>
<dbReference type="PANTHER" id="PTHR43877">
    <property type="entry name" value="AMINOALKYLPHOSPHONATE N-ACETYLTRANSFERASE-RELATED-RELATED"/>
    <property type="match status" value="1"/>
</dbReference>